<proteinExistence type="predicted"/>
<evidence type="ECO:0000313" key="2">
    <source>
        <dbReference type="Proteomes" id="UP000499080"/>
    </source>
</evidence>
<reference evidence="1 2" key="1">
    <citation type="journal article" date="2019" name="Sci. Rep.">
        <title>Orb-weaving spider Araneus ventricosus genome elucidates the spidroin gene catalogue.</title>
        <authorList>
            <person name="Kono N."/>
            <person name="Nakamura H."/>
            <person name="Ohtoshi R."/>
            <person name="Moran D.A.P."/>
            <person name="Shinohara A."/>
            <person name="Yoshida Y."/>
            <person name="Fujiwara M."/>
            <person name="Mori M."/>
            <person name="Tomita M."/>
            <person name="Arakawa K."/>
        </authorList>
    </citation>
    <scope>NUCLEOTIDE SEQUENCE [LARGE SCALE GENOMIC DNA]</scope>
</reference>
<protein>
    <submittedName>
        <fullName evidence="1">Uncharacterized protein</fullName>
    </submittedName>
</protein>
<accession>A0A4Y2HDY7</accession>
<sequence length="91" mass="10941">MQRDVFRFLYKEGVTIREICPRRQFVYREALYFHCQCTRSGDKVWRTSLAQDKSVVSQSGSIALRLPRVWFSKENLGRRPIIKKKIKIWFS</sequence>
<name>A0A4Y2HDY7_ARAVE</name>
<evidence type="ECO:0000313" key="1">
    <source>
        <dbReference type="EMBL" id="GBM63527.1"/>
    </source>
</evidence>
<organism evidence="1 2">
    <name type="scientific">Araneus ventricosus</name>
    <name type="common">Orbweaver spider</name>
    <name type="synonym">Epeira ventricosa</name>
    <dbReference type="NCBI Taxonomy" id="182803"/>
    <lineage>
        <taxon>Eukaryota</taxon>
        <taxon>Metazoa</taxon>
        <taxon>Ecdysozoa</taxon>
        <taxon>Arthropoda</taxon>
        <taxon>Chelicerata</taxon>
        <taxon>Arachnida</taxon>
        <taxon>Araneae</taxon>
        <taxon>Araneomorphae</taxon>
        <taxon>Entelegynae</taxon>
        <taxon>Araneoidea</taxon>
        <taxon>Araneidae</taxon>
        <taxon>Araneus</taxon>
    </lineage>
</organism>
<keyword evidence="2" id="KW-1185">Reference proteome</keyword>
<dbReference type="AlphaFoldDB" id="A0A4Y2HDY7"/>
<dbReference type="Proteomes" id="UP000499080">
    <property type="component" value="Unassembled WGS sequence"/>
</dbReference>
<gene>
    <name evidence="1" type="ORF">AVEN_1471_1</name>
</gene>
<comment type="caution">
    <text evidence="1">The sequence shown here is derived from an EMBL/GenBank/DDBJ whole genome shotgun (WGS) entry which is preliminary data.</text>
</comment>
<dbReference type="EMBL" id="BGPR01181317">
    <property type="protein sequence ID" value="GBM63527.1"/>
    <property type="molecule type" value="Genomic_DNA"/>
</dbReference>